<organism evidence="3">
    <name type="scientific">Mucochytrium quahogii</name>
    <dbReference type="NCBI Taxonomy" id="96639"/>
    <lineage>
        <taxon>Eukaryota</taxon>
        <taxon>Sar</taxon>
        <taxon>Stramenopiles</taxon>
        <taxon>Bigyra</taxon>
        <taxon>Labyrinthulomycetes</taxon>
        <taxon>Thraustochytrida</taxon>
        <taxon>Thraustochytriidae</taxon>
        <taxon>Mucochytrium</taxon>
    </lineage>
</organism>
<protein>
    <recommendedName>
        <fullName evidence="2">N-acetyltransferase domain-containing protein</fullName>
    </recommendedName>
</protein>
<dbReference type="PANTHER" id="PTHR13947">
    <property type="entry name" value="GNAT FAMILY N-ACETYLTRANSFERASE"/>
    <property type="match status" value="1"/>
</dbReference>
<dbReference type="Gene3D" id="3.40.630.30">
    <property type="match status" value="1"/>
</dbReference>
<dbReference type="Pfam" id="PF00583">
    <property type="entry name" value="Acetyltransf_1"/>
    <property type="match status" value="1"/>
</dbReference>
<dbReference type="SUPFAM" id="SSF55729">
    <property type="entry name" value="Acyl-CoA N-acyltransferases (Nat)"/>
    <property type="match status" value="1"/>
</dbReference>
<keyword evidence="1" id="KW-0808">Transferase</keyword>
<reference evidence="3" key="1">
    <citation type="submission" date="2021-01" db="EMBL/GenBank/DDBJ databases">
        <authorList>
            <person name="Corre E."/>
            <person name="Pelletier E."/>
            <person name="Niang G."/>
            <person name="Scheremetjew M."/>
            <person name="Finn R."/>
            <person name="Kale V."/>
            <person name="Holt S."/>
            <person name="Cochrane G."/>
            <person name="Meng A."/>
            <person name="Brown T."/>
            <person name="Cohen L."/>
        </authorList>
    </citation>
    <scope>NUCLEOTIDE SEQUENCE</scope>
    <source>
        <strain evidence="3">NY070348D</strain>
    </source>
</reference>
<evidence type="ECO:0000313" key="3">
    <source>
        <dbReference type="EMBL" id="CAD9686083.1"/>
    </source>
</evidence>
<dbReference type="InterPro" id="IPR016181">
    <property type="entry name" value="Acyl_CoA_acyltransferase"/>
</dbReference>
<name>A0A7S2WFT9_9STRA</name>
<evidence type="ECO:0000256" key="1">
    <source>
        <dbReference type="ARBA" id="ARBA00022679"/>
    </source>
</evidence>
<proteinExistence type="predicted"/>
<dbReference type="PROSITE" id="PS51186">
    <property type="entry name" value="GNAT"/>
    <property type="match status" value="1"/>
</dbReference>
<dbReference type="EMBL" id="HBHK01014357">
    <property type="protein sequence ID" value="CAD9686083.1"/>
    <property type="molecule type" value="Transcribed_RNA"/>
</dbReference>
<accession>A0A7S2WFT9</accession>
<dbReference type="InterPro" id="IPR000182">
    <property type="entry name" value="GNAT_dom"/>
</dbReference>
<dbReference type="InterPro" id="IPR050769">
    <property type="entry name" value="NAT_camello-type"/>
</dbReference>
<dbReference type="PANTHER" id="PTHR13947:SF37">
    <property type="entry name" value="LD18367P"/>
    <property type="match status" value="1"/>
</dbReference>
<gene>
    <name evidence="3" type="ORF">QSP1433_LOCUS9039</name>
</gene>
<sequence length="175" mass="20291">MEIQRQDFEGFVSLFKRNVHEALGSVKDDPMFKRLSEEYSQVTCTQEFNNWETFESIYLTGKSKIWVIRDKNQTVIASVGLTIKETHGEIVRLYVDQKHTRKGYGNMLMKTAVEHGLSNDCKKIILLTPSSNEGGIVFYKKMGFIEMGRHVFELQGKKTNLRILSMMYKDQKVLP</sequence>
<dbReference type="CDD" id="cd04301">
    <property type="entry name" value="NAT_SF"/>
    <property type="match status" value="1"/>
</dbReference>
<dbReference type="GO" id="GO:0008080">
    <property type="term" value="F:N-acetyltransferase activity"/>
    <property type="evidence" value="ECO:0007669"/>
    <property type="project" value="InterPro"/>
</dbReference>
<feature type="domain" description="N-acetyltransferase" evidence="2">
    <location>
        <begin position="17"/>
        <end position="175"/>
    </location>
</feature>
<evidence type="ECO:0000259" key="2">
    <source>
        <dbReference type="PROSITE" id="PS51186"/>
    </source>
</evidence>
<dbReference type="AlphaFoldDB" id="A0A7S2WFT9"/>